<evidence type="ECO:0000259" key="4">
    <source>
        <dbReference type="PROSITE" id="PS50045"/>
    </source>
</evidence>
<dbReference type="PROSITE" id="PS00675">
    <property type="entry name" value="SIGMA54_INTERACT_1"/>
    <property type="match status" value="1"/>
</dbReference>
<dbReference type="PANTHER" id="PTHR32071">
    <property type="entry name" value="TRANSCRIPTIONAL REGULATORY PROTEIN"/>
    <property type="match status" value="1"/>
</dbReference>
<feature type="domain" description="Sigma-54 factor interaction" evidence="4">
    <location>
        <begin position="148"/>
        <end position="248"/>
    </location>
</feature>
<dbReference type="Gene3D" id="3.40.50.2300">
    <property type="match status" value="1"/>
</dbReference>
<dbReference type="SMART" id="SM00448">
    <property type="entry name" value="REC"/>
    <property type="match status" value="1"/>
</dbReference>
<feature type="non-terminal residue" evidence="6">
    <location>
        <position position="248"/>
    </location>
</feature>
<dbReference type="GO" id="GO:0005524">
    <property type="term" value="F:ATP binding"/>
    <property type="evidence" value="ECO:0007669"/>
    <property type="project" value="UniProtKB-KW"/>
</dbReference>
<dbReference type="InterPro" id="IPR027417">
    <property type="entry name" value="P-loop_NTPase"/>
</dbReference>
<dbReference type="AlphaFoldDB" id="A0A7C1AXL3"/>
<accession>A0A7C1AXL3</accession>
<dbReference type="GO" id="GO:0000160">
    <property type="term" value="P:phosphorelay signal transduction system"/>
    <property type="evidence" value="ECO:0007669"/>
    <property type="project" value="InterPro"/>
</dbReference>
<gene>
    <name evidence="6" type="ORF">ENG14_01685</name>
</gene>
<dbReference type="InterPro" id="IPR011006">
    <property type="entry name" value="CheY-like_superfamily"/>
</dbReference>
<proteinExistence type="predicted"/>
<dbReference type="InterPro" id="IPR025662">
    <property type="entry name" value="Sigma_54_int_dom_ATP-bd_1"/>
</dbReference>
<comment type="caution">
    <text evidence="6">The sequence shown here is derived from an EMBL/GenBank/DDBJ whole genome shotgun (WGS) entry which is preliminary data.</text>
</comment>
<dbReference type="GO" id="GO:0006355">
    <property type="term" value="P:regulation of DNA-templated transcription"/>
    <property type="evidence" value="ECO:0007669"/>
    <property type="project" value="InterPro"/>
</dbReference>
<evidence type="ECO:0000259" key="5">
    <source>
        <dbReference type="PROSITE" id="PS50110"/>
    </source>
</evidence>
<dbReference type="SUPFAM" id="SSF52172">
    <property type="entry name" value="CheY-like"/>
    <property type="match status" value="1"/>
</dbReference>
<sequence>MSNDERDVILVVDDEPDFLRLLKRLIQSEINCEVFTATSAELAFEILKNNHVDLAFVDIKMPEVDGFQFLEYVRENYPWLTVIMITAYGCIEVAVKAIKEGAYDFITKPVEQDVFLLSLKKALERTKLLRENLRLRRSVQTQEAFRNIVGRSAAMQRVYELIKVVAPTDMTVLLRGESGTGKDLLARTIHELSHRKNGPYVAVNCPAVPEQILESELFGYRKGAFTHATQNKKGLFQEANGGTIFLDE</sequence>
<dbReference type="InterPro" id="IPR001789">
    <property type="entry name" value="Sig_transdc_resp-reg_receiver"/>
</dbReference>
<dbReference type="Pfam" id="PF00158">
    <property type="entry name" value="Sigma54_activat"/>
    <property type="match status" value="1"/>
</dbReference>
<evidence type="ECO:0000256" key="2">
    <source>
        <dbReference type="ARBA" id="ARBA00022840"/>
    </source>
</evidence>
<organism evidence="6">
    <name type="scientific">Thermodesulforhabdus norvegica</name>
    <dbReference type="NCBI Taxonomy" id="39841"/>
    <lineage>
        <taxon>Bacteria</taxon>
        <taxon>Pseudomonadati</taxon>
        <taxon>Thermodesulfobacteriota</taxon>
        <taxon>Syntrophobacteria</taxon>
        <taxon>Syntrophobacterales</taxon>
        <taxon>Thermodesulforhabdaceae</taxon>
        <taxon>Thermodesulforhabdus</taxon>
    </lineage>
</organism>
<name>A0A7C1AXL3_9BACT</name>
<dbReference type="PROSITE" id="PS50045">
    <property type="entry name" value="SIGMA54_INTERACT_4"/>
    <property type="match status" value="1"/>
</dbReference>
<dbReference type="PROSITE" id="PS50110">
    <property type="entry name" value="RESPONSE_REGULATORY"/>
    <property type="match status" value="1"/>
</dbReference>
<dbReference type="EMBL" id="DQZW01000080">
    <property type="protein sequence ID" value="HDL89596.1"/>
    <property type="molecule type" value="Genomic_DNA"/>
</dbReference>
<dbReference type="SUPFAM" id="SSF52540">
    <property type="entry name" value="P-loop containing nucleoside triphosphate hydrolases"/>
    <property type="match status" value="1"/>
</dbReference>
<dbReference type="InterPro" id="IPR002078">
    <property type="entry name" value="Sigma_54_int"/>
</dbReference>
<dbReference type="CDD" id="cd00009">
    <property type="entry name" value="AAA"/>
    <property type="match status" value="1"/>
</dbReference>
<evidence type="ECO:0000313" key="6">
    <source>
        <dbReference type="EMBL" id="HDL89596.1"/>
    </source>
</evidence>
<dbReference type="Gene3D" id="3.40.50.300">
    <property type="entry name" value="P-loop containing nucleotide triphosphate hydrolases"/>
    <property type="match status" value="1"/>
</dbReference>
<feature type="modified residue" description="4-aspartylphosphate" evidence="3">
    <location>
        <position position="58"/>
    </location>
</feature>
<feature type="domain" description="Response regulatory" evidence="5">
    <location>
        <begin position="8"/>
        <end position="123"/>
    </location>
</feature>
<dbReference type="Proteomes" id="UP000886355">
    <property type="component" value="Unassembled WGS sequence"/>
</dbReference>
<protein>
    <submittedName>
        <fullName evidence="6">Sigma-54-dependent Fis family transcriptional regulator</fullName>
    </submittedName>
</protein>
<keyword evidence="2" id="KW-0067">ATP-binding</keyword>
<reference evidence="6" key="1">
    <citation type="journal article" date="2020" name="mSystems">
        <title>Genome- and Community-Level Interaction Insights into Carbon Utilization and Element Cycling Functions of Hydrothermarchaeota in Hydrothermal Sediment.</title>
        <authorList>
            <person name="Zhou Z."/>
            <person name="Liu Y."/>
            <person name="Xu W."/>
            <person name="Pan J."/>
            <person name="Luo Z.H."/>
            <person name="Li M."/>
        </authorList>
    </citation>
    <scope>NUCLEOTIDE SEQUENCE [LARGE SCALE GENOMIC DNA]</scope>
    <source>
        <strain evidence="6">HyVt-19</strain>
    </source>
</reference>
<evidence type="ECO:0000256" key="3">
    <source>
        <dbReference type="PROSITE-ProRule" id="PRU00169"/>
    </source>
</evidence>
<dbReference type="Pfam" id="PF00072">
    <property type="entry name" value="Response_reg"/>
    <property type="match status" value="1"/>
</dbReference>
<keyword evidence="3" id="KW-0597">Phosphoprotein</keyword>
<keyword evidence="1" id="KW-0547">Nucleotide-binding</keyword>
<evidence type="ECO:0000256" key="1">
    <source>
        <dbReference type="ARBA" id="ARBA00022741"/>
    </source>
</evidence>